<comment type="caution">
    <text evidence="6">Lacks conserved residue(s) required for the propagation of feature annotation.</text>
</comment>
<accession>A0A8K0N795</accession>
<feature type="domain" description="Peptidase S8/S53" evidence="7">
    <location>
        <begin position="39"/>
        <end position="178"/>
    </location>
</feature>
<dbReference type="InterPro" id="IPR023827">
    <property type="entry name" value="Peptidase_S8_Asp-AS"/>
</dbReference>
<dbReference type="PANTHER" id="PTHR10795">
    <property type="entry name" value="PROPROTEIN CONVERTASE SUBTILISIN/KEXIN"/>
    <property type="match status" value="1"/>
</dbReference>
<evidence type="ECO:0000256" key="3">
    <source>
        <dbReference type="ARBA" id="ARBA00022729"/>
    </source>
</evidence>
<dbReference type="GO" id="GO:0006508">
    <property type="term" value="P:proteolysis"/>
    <property type="evidence" value="ECO:0007669"/>
    <property type="project" value="UniProtKB-KW"/>
</dbReference>
<dbReference type="SUPFAM" id="SSF52743">
    <property type="entry name" value="Subtilisin-like"/>
    <property type="match status" value="1"/>
</dbReference>
<comment type="caution">
    <text evidence="8">The sequence shown here is derived from an EMBL/GenBank/DDBJ whole genome shotgun (WGS) entry which is preliminary data.</text>
</comment>
<dbReference type="InterPro" id="IPR045051">
    <property type="entry name" value="SBT"/>
</dbReference>
<evidence type="ECO:0000256" key="4">
    <source>
        <dbReference type="ARBA" id="ARBA00022801"/>
    </source>
</evidence>
<reference evidence="8" key="1">
    <citation type="journal article" date="2017" name="Gigascience">
        <title>The genome draft of coconut (Cocos nucifera).</title>
        <authorList>
            <person name="Xiao Y."/>
            <person name="Xu P."/>
            <person name="Fan H."/>
            <person name="Baudouin L."/>
            <person name="Xia W."/>
            <person name="Bocs S."/>
            <person name="Xu J."/>
            <person name="Li Q."/>
            <person name="Guo A."/>
            <person name="Zhou L."/>
            <person name="Li J."/>
            <person name="Wu Y."/>
            <person name="Ma Z."/>
            <person name="Armero A."/>
            <person name="Issali A.E."/>
            <person name="Liu N."/>
            <person name="Peng M."/>
            <person name="Yang Y."/>
        </authorList>
    </citation>
    <scope>NUCLEOTIDE SEQUENCE</scope>
    <source>
        <tissue evidence="8">Spear leaf of Hainan Tall coconut</tissue>
    </source>
</reference>
<protein>
    <submittedName>
        <fullName evidence="8">Putative Subtilisin-like protease SBT1.4</fullName>
    </submittedName>
</protein>
<dbReference type="Proteomes" id="UP000797356">
    <property type="component" value="Chromosome 10"/>
</dbReference>
<dbReference type="OrthoDB" id="784830at2759"/>
<dbReference type="Gene3D" id="3.40.50.200">
    <property type="entry name" value="Peptidase S8/S53 domain"/>
    <property type="match status" value="1"/>
</dbReference>
<evidence type="ECO:0000313" key="9">
    <source>
        <dbReference type="Proteomes" id="UP000797356"/>
    </source>
</evidence>
<organism evidence="8 9">
    <name type="scientific">Cocos nucifera</name>
    <name type="common">Coconut palm</name>
    <dbReference type="NCBI Taxonomy" id="13894"/>
    <lineage>
        <taxon>Eukaryota</taxon>
        <taxon>Viridiplantae</taxon>
        <taxon>Streptophyta</taxon>
        <taxon>Embryophyta</taxon>
        <taxon>Tracheophyta</taxon>
        <taxon>Spermatophyta</taxon>
        <taxon>Magnoliopsida</taxon>
        <taxon>Liliopsida</taxon>
        <taxon>Arecaceae</taxon>
        <taxon>Arecoideae</taxon>
        <taxon>Cocoseae</taxon>
        <taxon>Attaleinae</taxon>
        <taxon>Cocos</taxon>
    </lineage>
</organism>
<dbReference type="Pfam" id="PF00082">
    <property type="entry name" value="Peptidase_S8"/>
    <property type="match status" value="1"/>
</dbReference>
<dbReference type="InterPro" id="IPR015500">
    <property type="entry name" value="Peptidase_S8_subtilisin-rel"/>
</dbReference>
<evidence type="ECO:0000313" key="8">
    <source>
        <dbReference type="EMBL" id="KAG1361825.1"/>
    </source>
</evidence>
<evidence type="ECO:0000256" key="1">
    <source>
        <dbReference type="ARBA" id="ARBA00011073"/>
    </source>
</evidence>
<name>A0A8K0N795_COCNU</name>
<dbReference type="PROSITE" id="PS51892">
    <property type="entry name" value="SUBTILASE"/>
    <property type="match status" value="1"/>
</dbReference>
<dbReference type="PROSITE" id="PS00136">
    <property type="entry name" value="SUBTILASE_ASP"/>
    <property type="match status" value="1"/>
</dbReference>
<dbReference type="InterPro" id="IPR036852">
    <property type="entry name" value="Peptidase_S8/S53_dom_sf"/>
</dbReference>
<keyword evidence="3" id="KW-0732">Signal</keyword>
<comment type="similarity">
    <text evidence="1 6">Belongs to the peptidase S8 family.</text>
</comment>
<dbReference type="PRINTS" id="PR00723">
    <property type="entry name" value="SUBTILISIN"/>
</dbReference>
<evidence type="ECO:0000256" key="6">
    <source>
        <dbReference type="PROSITE-ProRule" id="PRU01240"/>
    </source>
</evidence>
<dbReference type="GO" id="GO:0004252">
    <property type="term" value="F:serine-type endopeptidase activity"/>
    <property type="evidence" value="ECO:0007669"/>
    <property type="project" value="InterPro"/>
</dbReference>
<dbReference type="EMBL" id="CM017881">
    <property type="protein sequence ID" value="KAG1361825.1"/>
    <property type="molecule type" value="Genomic_DNA"/>
</dbReference>
<keyword evidence="9" id="KW-1185">Reference proteome</keyword>
<keyword evidence="5" id="KW-0720">Serine protease</keyword>
<keyword evidence="4" id="KW-0378">Hydrolase</keyword>
<keyword evidence="2 8" id="KW-0645">Protease</keyword>
<dbReference type="AlphaFoldDB" id="A0A8K0N795"/>
<evidence type="ECO:0000256" key="2">
    <source>
        <dbReference type="ARBA" id="ARBA00022670"/>
    </source>
</evidence>
<proteinExistence type="inferred from homology"/>
<dbReference type="InterPro" id="IPR000209">
    <property type="entry name" value="Peptidase_S8/S53_dom"/>
</dbReference>
<gene>
    <name evidence="8" type="ORF">COCNU_10G000440</name>
</gene>
<evidence type="ECO:0000259" key="7">
    <source>
        <dbReference type="Pfam" id="PF00082"/>
    </source>
</evidence>
<sequence>MKGVLLAAPDLEVVAQTTYTPKFLELNQWDSLWHDTTQGEGTIIGVIDSGIIPTHPSFKDDGLPPPPLKWHGRCDFRKSVCSYKLIGAMAFDGGTHPLPLDDDDGHGTHTAGTAAGNFVHDAEVLGMARGTASGMAPRAHLAVYKVLYKKTGKDSDVLAGIDQAISDGVDVLSMSLGLTGSPGLPEQSATIGSFAVIRNGIIPSLCAMNDGPFPSTVVNDFPWAPAPTTGE</sequence>
<evidence type="ECO:0000256" key="5">
    <source>
        <dbReference type="ARBA" id="ARBA00022825"/>
    </source>
</evidence>
<reference evidence="8" key="2">
    <citation type="submission" date="2019-07" db="EMBL/GenBank/DDBJ databases">
        <authorList>
            <person name="Yang Y."/>
            <person name="Bocs S."/>
            <person name="Baudouin L."/>
        </authorList>
    </citation>
    <scope>NUCLEOTIDE SEQUENCE</scope>
    <source>
        <tissue evidence="8">Spear leaf of Hainan Tall coconut</tissue>
    </source>
</reference>